<name>A0A2A7NAF7_MYCAG</name>
<reference evidence="1 2" key="1">
    <citation type="submission" date="2017-10" db="EMBL/GenBank/DDBJ databases">
        <title>The new phylogeny of genus Mycobacterium.</title>
        <authorList>
            <person name="Tortoli E."/>
            <person name="Trovato A."/>
            <person name="Cirillo D.M."/>
        </authorList>
    </citation>
    <scope>NUCLEOTIDE SEQUENCE [LARGE SCALE GENOMIC DNA]</scope>
    <source>
        <strain evidence="1 2">CCUG37673</strain>
    </source>
</reference>
<evidence type="ECO:0000313" key="1">
    <source>
        <dbReference type="EMBL" id="PEG40874.1"/>
    </source>
</evidence>
<sequence length="223" mass="25589">MLIGTQIAGRYDMTCMVRFDHNTMFEIGKIDFTSESIDELVASAIEHNSHFNFVDMSLADAGAWIRHGLDQPMLPRKSDRWPETLPLVRWLVSHLPEGGQKYQRPEWDWAKLNELFDAFFTTPGGAPFDDYECRMMLHELVDSGNGDPLRWSTTRIDQLMDGSSYWAGEFVLQCVLELPDLLRAFIPFAHARSGTPEEFTTEAIAFIDKNARYYRREVLATAS</sequence>
<evidence type="ECO:0000313" key="2">
    <source>
        <dbReference type="Proteomes" id="UP000220914"/>
    </source>
</evidence>
<protein>
    <submittedName>
        <fullName evidence="1">Uncharacterized protein</fullName>
    </submittedName>
</protein>
<dbReference type="EMBL" id="PDCP01000008">
    <property type="protein sequence ID" value="PEG40874.1"/>
    <property type="molecule type" value="Genomic_DNA"/>
</dbReference>
<comment type="caution">
    <text evidence="1">The sequence shown here is derived from an EMBL/GenBank/DDBJ whole genome shotgun (WGS) entry which is preliminary data.</text>
</comment>
<dbReference type="Proteomes" id="UP000220914">
    <property type="component" value="Unassembled WGS sequence"/>
</dbReference>
<organism evidence="1 2">
    <name type="scientific">Mycolicibacterium agri</name>
    <name type="common">Mycobacterium agri</name>
    <dbReference type="NCBI Taxonomy" id="36811"/>
    <lineage>
        <taxon>Bacteria</taxon>
        <taxon>Bacillati</taxon>
        <taxon>Actinomycetota</taxon>
        <taxon>Actinomycetes</taxon>
        <taxon>Mycobacteriales</taxon>
        <taxon>Mycobacteriaceae</taxon>
        <taxon>Mycolicibacterium</taxon>
    </lineage>
</organism>
<keyword evidence="2" id="KW-1185">Reference proteome</keyword>
<gene>
    <name evidence="1" type="ORF">CQY20_06240</name>
</gene>
<dbReference type="AlphaFoldDB" id="A0A2A7NAF7"/>
<proteinExistence type="predicted"/>
<accession>A0A2A7NAF7</accession>